<dbReference type="InterPro" id="IPR009061">
    <property type="entry name" value="DNA-bd_dom_put_sf"/>
</dbReference>
<dbReference type="SUPFAM" id="SSF46955">
    <property type="entry name" value="Putative DNA-binding domain"/>
    <property type="match status" value="1"/>
</dbReference>
<reference evidence="3 5" key="1">
    <citation type="submission" date="2019-05" db="EMBL/GenBank/DDBJ databases">
        <title>Mumia sp. nov., isolated from the intestinal contents of plateau pika (Ochotona curzoniae) in the Qinghai-Tibet plateau of China.</title>
        <authorList>
            <person name="Tian Z."/>
        </authorList>
    </citation>
    <scope>NUCLEOTIDE SEQUENCE [LARGE SCALE GENOMIC DNA]</scope>
    <source>
        <strain evidence="5">527</strain>
        <strain evidence="3">Z527</strain>
    </source>
</reference>
<comment type="caution">
    <text evidence="3">The sequence shown here is derived from an EMBL/GenBank/DDBJ whole genome shotgun (WGS) entry which is preliminary data.</text>
</comment>
<evidence type="ECO:0000313" key="5">
    <source>
        <dbReference type="Proteomes" id="UP000306740"/>
    </source>
</evidence>
<dbReference type="GO" id="GO:0046872">
    <property type="term" value="F:metal ion binding"/>
    <property type="evidence" value="ECO:0007669"/>
    <property type="project" value="InterPro"/>
</dbReference>
<dbReference type="CDD" id="cd01104">
    <property type="entry name" value="HTH_MlrA-CarA"/>
    <property type="match status" value="1"/>
</dbReference>
<dbReference type="GO" id="GO:0003677">
    <property type="term" value="F:DNA binding"/>
    <property type="evidence" value="ECO:0007669"/>
    <property type="project" value="UniProtKB-KW"/>
</dbReference>
<dbReference type="InterPro" id="IPR003759">
    <property type="entry name" value="Cbl-bd_cap"/>
</dbReference>
<sequence>MTSPDGLSVRDVAARLGVPSATLRTWERRYGLAPSSRSAGGHRRYSEADVGRLGVVARLVADGVPVHSAVAAIQSDPDVTPAGVGRAAEHISGDLVSVLLAAAARRDGVTVRRHVDRVLAQRGVVRAWEEVLVPLLQSVGERWRDPSFGIAGEHLTSEMISTSLRLATVRASRHLGDADPSRVLLANAEEEQHALPLTALEAALAEDGIGCRAFGARVPSHALADEMRGASPDAVFLWASMRRPDLDVLDTLAGVSRQWSVLILLGGPGWGKNPELPDLGAVRVERTTDLGDAVARIREATRPR</sequence>
<dbReference type="EMBL" id="VDFR01000103">
    <property type="protein sequence ID" value="TNC41789.1"/>
    <property type="molecule type" value="Genomic_DNA"/>
</dbReference>
<dbReference type="Gene3D" id="1.10.1660.10">
    <property type="match status" value="1"/>
</dbReference>
<name>A0A5C4MEQ2_9ACTN</name>
<dbReference type="OrthoDB" id="9800334at2"/>
<evidence type="ECO:0000313" key="3">
    <source>
        <dbReference type="EMBL" id="TNC41789.1"/>
    </source>
</evidence>
<dbReference type="PANTHER" id="PTHR30204:SF97">
    <property type="entry name" value="MERR FAMILY REGULATORY PROTEIN"/>
    <property type="match status" value="1"/>
</dbReference>
<dbReference type="Pfam" id="PF02607">
    <property type="entry name" value="B12-binding_2"/>
    <property type="match status" value="1"/>
</dbReference>
<dbReference type="PANTHER" id="PTHR30204">
    <property type="entry name" value="REDOX-CYCLING DRUG-SENSING TRANSCRIPTIONAL ACTIVATOR SOXR"/>
    <property type="match status" value="1"/>
</dbReference>
<dbReference type="GO" id="GO:0031419">
    <property type="term" value="F:cobalamin binding"/>
    <property type="evidence" value="ECO:0007669"/>
    <property type="project" value="InterPro"/>
</dbReference>
<dbReference type="PROSITE" id="PS50937">
    <property type="entry name" value="HTH_MERR_2"/>
    <property type="match status" value="1"/>
</dbReference>
<dbReference type="Gene3D" id="3.40.50.280">
    <property type="entry name" value="Cobalamin-binding domain"/>
    <property type="match status" value="1"/>
</dbReference>
<dbReference type="Proteomes" id="UP000306740">
    <property type="component" value="Unassembled WGS sequence"/>
</dbReference>
<dbReference type="RefSeq" id="WP_139106431.1">
    <property type="nucleotide sequence ID" value="NZ_VDFR01000087.1"/>
</dbReference>
<dbReference type="SMART" id="SM00422">
    <property type="entry name" value="HTH_MERR"/>
    <property type="match status" value="1"/>
</dbReference>
<organism evidence="3 5">
    <name type="scientific">Mumia zhuanghuii</name>
    <dbReference type="NCBI Taxonomy" id="2585211"/>
    <lineage>
        <taxon>Bacteria</taxon>
        <taxon>Bacillati</taxon>
        <taxon>Actinomycetota</taxon>
        <taxon>Actinomycetes</taxon>
        <taxon>Propionibacteriales</taxon>
        <taxon>Nocardioidaceae</taxon>
        <taxon>Mumia</taxon>
    </lineage>
</organism>
<feature type="domain" description="HTH merR-type" evidence="2">
    <location>
        <begin position="6"/>
        <end position="75"/>
    </location>
</feature>
<keyword evidence="1" id="KW-0238">DNA-binding</keyword>
<proteinExistence type="predicted"/>
<evidence type="ECO:0000313" key="4">
    <source>
        <dbReference type="EMBL" id="TNC43136.1"/>
    </source>
</evidence>
<dbReference type="AlphaFoldDB" id="A0A5C4MEQ2"/>
<dbReference type="InterPro" id="IPR036594">
    <property type="entry name" value="Meth_synthase_dom"/>
</dbReference>
<dbReference type="GO" id="GO:0003700">
    <property type="term" value="F:DNA-binding transcription factor activity"/>
    <property type="evidence" value="ECO:0007669"/>
    <property type="project" value="InterPro"/>
</dbReference>
<dbReference type="SUPFAM" id="SSF52242">
    <property type="entry name" value="Cobalamin (vitamin B12)-binding domain"/>
    <property type="match status" value="1"/>
</dbReference>
<dbReference type="Pfam" id="PF13411">
    <property type="entry name" value="MerR_1"/>
    <property type="match status" value="1"/>
</dbReference>
<evidence type="ECO:0000256" key="1">
    <source>
        <dbReference type="ARBA" id="ARBA00023125"/>
    </source>
</evidence>
<dbReference type="EMBL" id="VDFR01000087">
    <property type="protein sequence ID" value="TNC43136.1"/>
    <property type="molecule type" value="Genomic_DNA"/>
</dbReference>
<dbReference type="InterPro" id="IPR000551">
    <property type="entry name" value="MerR-type_HTH_dom"/>
</dbReference>
<dbReference type="InterPro" id="IPR036724">
    <property type="entry name" value="Cobalamin-bd_sf"/>
</dbReference>
<gene>
    <name evidence="4" type="ORF">FHE65_19080</name>
    <name evidence="3" type="ORF">FHE65_22090</name>
</gene>
<evidence type="ECO:0000259" key="2">
    <source>
        <dbReference type="PROSITE" id="PS50937"/>
    </source>
</evidence>
<dbReference type="Gene3D" id="1.10.1240.10">
    <property type="entry name" value="Methionine synthase domain"/>
    <property type="match status" value="1"/>
</dbReference>
<accession>A0A5C4MEQ2</accession>
<dbReference type="InterPro" id="IPR047057">
    <property type="entry name" value="MerR_fam"/>
</dbReference>
<protein>
    <submittedName>
        <fullName evidence="3">MerR family transcriptional regulator</fullName>
    </submittedName>
</protein>